<organism evidence="7 8">
    <name type="scientific">Caenorhabditis tropicalis</name>
    <dbReference type="NCBI Taxonomy" id="1561998"/>
    <lineage>
        <taxon>Eukaryota</taxon>
        <taxon>Metazoa</taxon>
        <taxon>Ecdysozoa</taxon>
        <taxon>Nematoda</taxon>
        <taxon>Chromadorea</taxon>
        <taxon>Rhabditida</taxon>
        <taxon>Rhabditina</taxon>
        <taxon>Rhabditomorpha</taxon>
        <taxon>Rhabditoidea</taxon>
        <taxon>Rhabditidae</taxon>
        <taxon>Peloderinae</taxon>
        <taxon>Caenorhabditis</taxon>
    </lineage>
</organism>
<accession>A0A1I7T4F5</accession>
<dbReference type="GO" id="GO:0033186">
    <property type="term" value="C:CAF-1 complex"/>
    <property type="evidence" value="ECO:0007669"/>
    <property type="project" value="TreeGrafter"/>
</dbReference>
<dbReference type="GO" id="GO:0006281">
    <property type="term" value="P:DNA repair"/>
    <property type="evidence" value="ECO:0007669"/>
    <property type="project" value="UniProtKB-KW"/>
</dbReference>
<dbReference type="STRING" id="1561998.A0A1I7T4F5"/>
<protein>
    <submittedName>
        <fullName evidence="8">Chromatin assembly factor 1 subunit A</fullName>
    </submittedName>
</protein>
<name>A0A1I7T4F5_9PELO</name>
<dbReference type="Pfam" id="PF12253">
    <property type="entry name" value="CAF1A_dimeriz"/>
    <property type="match status" value="1"/>
</dbReference>
<evidence type="ECO:0000259" key="6">
    <source>
        <dbReference type="Pfam" id="PF12253"/>
    </source>
</evidence>
<feature type="domain" description="Chromatin assembly factor 1 subunit A dimerization" evidence="6">
    <location>
        <begin position="51"/>
        <end position="122"/>
    </location>
</feature>
<evidence type="ECO:0000256" key="3">
    <source>
        <dbReference type="ARBA" id="ARBA00023204"/>
    </source>
</evidence>
<evidence type="ECO:0000313" key="7">
    <source>
        <dbReference type="Proteomes" id="UP000095282"/>
    </source>
</evidence>
<dbReference type="WBParaSite" id="Csp11.Scaffold501.g2294.t1">
    <property type="protein sequence ID" value="Csp11.Scaffold501.g2294.t1"/>
    <property type="gene ID" value="Csp11.Scaffold501.g2294"/>
</dbReference>
<keyword evidence="4" id="KW-0539">Nucleus</keyword>
<dbReference type="AlphaFoldDB" id="A0A1I7T4F5"/>
<sequence length="227" mass="25607">MTLAPILTRKALPADLDLLVQNDHIISIASFINSAEPTAHRSRKASKMKVKLFQFYENHRPPYYGTWRKKSKVISGSCPLAEEEGIDYEVDSDDEWEDEPSDGEECNSDEEADKDNDDEDGDEEEDGFFVPPCYLSDGEGDEDTASDVESGEKKKKPKRVTIDSDDEESSNDAAERKARLAQRAEEWAKLTEKKKVAVVKPRAVGPVFNAGPDQLPEFKFMYAVKFY</sequence>
<reference evidence="8" key="1">
    <citation type="submission" date="2016-11" db="UniProtKB">
        <authorList>
            <consortium name="WormBaseParasite"/>
        </authorList>
    </citation>
    <scope>IDENTIFICATION</scope>
</reference>
<dbReference type="PANTHER" id="PTHR15272:SF0">
    <property type="entry name" value="CHROMATIN ASSEMBLY FACTOR 1 SUBUNIT A"/>
    <property type="match status" value="1"/>
</dbReference>
<keyword evidence="7" id="KW-1185">Reference proteome</keyword>
<comment type="subcellular location">
    <subcellularLocation>
        <location evidence="1">Nucleus</location>
    </subcellularLocation>
</comment>
<feature type="compositionally biased region" description="Acidic residues" evidence="5">
    <location>
        <begin position="83"/>
        <end position="127"/>
    </location>
</feature>
<evidence type="ECO:0000256" key="5">
    <source>
        <dbReference type="SAM" id="MobiDB-lite"/>
    </source>
</evidence>
<evidence type="ECO:0000256" key="2">
    <source>
        <dbReference type="ARBA" id="ARBA00022763"/>
    </source>
</evidence>
<dbReference type="InterPro" id="IPR022043">
    <property type="entry name" value="CAF1A_DD"/>
</dbReference>
<dbReference type="PANTHER" id="PTHR15272">
    <property type="entry name" value="CHROMATIN ASSEMBLY FACTOR 1 SUBUNIT A CAF-1 SUBUNIT A"/>
    <property type="match status" value="1"/>
</dbReference>
<keyword evidence="3" id="KW-0234">DNA repair</keyword>
<proteinExistence type="predicted"/>
<evidence type="ECO:0000313" key="8">
    <source>
        <dbReference type="WBParaSite" id="Csp11.Scaffold501.g2294.t1"/>
    </source>
</evidence>
<keyword evidence="2" id="KW-0227">DNA damage</keyword>
<dbReference type="eggNOG" id="KOG4364">
    <property type="taxonomic scope" value="Eukaryota"/>
</dbReference>
<dbReference type="Proteomes" id="UP000095282">
    <property type="component" value="Unplaced"/>
</dbReference>
<evidence type="ECO:0000256" key="1">
    <source>
        <dbReference type="ARBA" id="ARBA00004123"/>
    </source>
</evidence>
<dbReference type="GO" id="GO:0006334">
    <property type="term" value="P:nucleosome assembly"/>
    <property type="evidence" value="ECO:0007669"/>
    <property type="project" value="TreeGrafter"/>
</dbReference>
<dbReference type="GO" id="GO:0005634">
    <property type="term" value="C:nucleus"/>
    <property type="evidence" value="ECO:0007669"/>
    <property type="project" value="UniProtKB-SubCell"/>
</dbReference>
<feature type="region of interest" description="Disordered" evidence="5">
    <location>
        <begin position="83"/>
        <end position="180"/>
    </location>
</feature>
<evidence type="ECO:0000256" key="4">
    <source>
        <dbReference type="ARBA" id="ARBA00023242"/>
    </source>
</evidence>